<organism evidence="1 2">
    <name type="scientific">Faecousia intestinalis</name>
    <dbReference type="NCBI Taxonomy" id="3133167"/>
    <lineage>
        <taxon>Bacteria</taxon>
        <taxon>Bacillati</taxon>
        <taxon>Bacillota</taxon>
        <taxon>Clostridia</taxon>
        <taxon>Eubacteriales</taxon>
        <taxon>Oscillospiraceae</taxon>
        <taxon>Faecousia</taxon>
    </lineage>
</organism>
<evidence type="ECO:0000313" key="1">
    <source>
        <dbReference type="EMBL" id="MEQ2511511.1"/>
    </source>
</evidence>
<protein>
    <submittedName>
        <fullName evidence="1">Uncharacterized protein</fullName>
    </submittedName>
</protein>
<evidence type="ECO:0000313" key="2">
    <source>
        <dbReference type="Proteomes" id="UP001491552"/>
    </source>
</evidence>
<dbReference type="Proteomes" id="UP001491552">
    <property type="component" value="Unassembled WGS sequence"/>
</dbReference>
<dbReference type="RefSeq" id="WP_349136226.1">
    <property type="nucleotide sequence ID" value="NZ_JBBMFF010000236.1"/>
</dbReference>
<dbReference type="EMBL" id="JBBMFF010000236">
    <property type="protein sequence ID" value="MEQ2511511.1"/>
    <property type="molecule type" value="Genomic_DNA"/>
</dbReference>
<keyword evidence="2" id="KW-1185">Reference proteome</keyword>
<accession>A0ABV1G7X4</accession>
<reference evidence="1 2" key="1">
    <citation type="submission" date="2024-03" db="EMBL/GenBank/DDBJ databases">
        <title>Human intestinal bacterial collection.</title>
        <authorList>
            <person name="Pauvert C."/>
            <person name="Hitch T.C.A."/>
            <person name="Clavel T."/>
        </authorList>
    </citation>
    <scope>NUCLEOTIDE SEQUENCE [LARGE SCALE GENOMIC DNA]</scope>
    <source>
        <strain evidence="1 2">CLA-AA-H192</strain>
    </source>
</reference>
<sequence length="177" mass="19058">MELSLDGQYALTNAAGQTLRYFDLLQYDGTMPVEKTHLNGGEAAYSASLCVPRTETLTVEVTDSSLFSASWEDERQFRQIEGSVRKIVLSDKTTSVEAAGEAYTLTVRMPGDNGNRLIVSTAGDLTLTQKGENLLRCDAEYTCTLKNGNGDAIAEQTYPAGAEASISLERGTLSDNG</sequence>
<gene>
    <name evidence="1" type="ORF">WMO66_09680</name>
</gene>
<proteinExistence type="predicted"/>
<comment type="caution">
    <text evidence="1">The sequence shown here is derived from an EMBL/GenBank/DDBJ whole genome shotgun (WGS) entry which is preliminary data.</text>
</comment>
<name>A0ABV1G7X4_9FIRM</name>